<feature type="active site" evidence="4">
    <location>
        <position position="274"/>
    </location>
</feature>
<dbReference type="GO" id="GO:0005975">
    <property type="term" value="P:carbohydrate metabolic process"/>
    <property type="evidence" value="ECO:0007669"/>
    <property type="project" value="InterPro"/>
</dbReference>
<sequence length="352" mass="39411">MDSRADFRSIQQYLPVTLHASDVIWPPTVVESLKSLSKGPSHSNVSSGELFAAAIVDLRKLLGLDPLHPAAPLGFSLFFNDLMNKDDALKWFGEVVPQLANLLLRLPALLEAQYKNADALSGTETGLRVLEVQNPGIVILSQELIAALLACGLFCLFPAAKRGGKKPQPINFDKLFVILYQRKKENQENKIKCLVHYFERVCKNMPRGNVSFERKVLPLRNSTADYWSKSAMPLCKFEVHTYGKIEDQSTEVLEVDFADKHIGGLILKQGCVQEEIRFAINPELIASILFLPVMADNEAIEIVGPERSMESKQQHKLVSSVSFSFKKLHLIARRIAVFLLATLLKVFCHCRV</sequence>
<dbReference type="Pfam" id="PF20811">
    <property type="entry name" value="PARG_cat_N"/>
    <property type="match status" value="1"/>
</dbReference>
<dbReference type="PANTHER" id="PTHR12837">
    <property type="entry name" value="POLY ADP-RIBOSE GLYCOHYDROLASE"/>
    <property type="match status" value="1"/>
</dbReference>
<evidence type="ECO:0000259" key="5">
    <source>
        <dbReference type="Pfam" id="PF05028"/>
    </source>
</evidence>
<accession>A0A9N7NZ88</accession>
<evidence type="ECO:0000256" key="1">
    <source>
        <dbReference type="ARBA" id="ARBA00009545"/>
    </source>
</evidence>
<dbReference type="InterPro" id="IPR048362">
    <property type="entry name" value="PARG_helical"/>
</dbReference>
<dbReference type="AlphaFoldDB" id="A0A9N7NZ88"/>
<dbReference type="GO" id="GO:1990966">
    <property type="term" value="P:ATP generation from poly-ADP-D-ribose"/>
    <property type="evidence" value="ECO:0007669"/>
    <property type="project" value="TreeGrafter"/>
</dbReference>
<dbReference type="InterPro" id="IPR046372">
    <property type="entry name" value="PARG_cat_C"/>
</dbReference>
<dbReference type="InterPro" id="IPR007724">
    <property type="entry name" value="Poly_GlycHdrlase"/>
</dbReference>
<gene>
    <name evidence="7" type="ORF">SHERM_05889</name>
</gene>
<comment type="similarity">
    <text evidence="1">Belongs to the poly(ADP-ribose) glycohydrolase family.</text>
</comment>
<evidence type="ECO:0000256" key="3">
    <source>
        <dbReference type="ARBA" id="ARBA00022801"/>
    </source>
</evidence>
<organism evidence="7 8">
    <name type="scientific">Striga hermonthica</name>
    <name type="common">Purple witchweed</name>
    <name type="synonym">Buchnera hermonthica</name>
    <dbReference type="NCBI Taxonomy" id="68872"/>
    <lineage>
        <taxon>Eukaryota</taxon>
        <taxon>Viridiplantae</taxon>
        <taxon>Streptophyta</taxon>
        <taxon>Embryophyta</taxon>
        <taxon>Tracheophyta</taxon>
        <taxon>Spermatophyta</taxon>
        <taxon>Magnoliopsida</taxon>
        <taxon>eudicotyledons</taxon>
        <taxon>Gunneridae</taxon>
        <taxon>Pentapetalae</taxon>
        <taxon>asterids</taxon>
        <taxon>lamiids</taxon>
        <taxon>Lamiales</taxon>
        <taxon>Orobanchaceae</taxon>
        <taxon>Buchnereae</taxon>
        <taxon>Striga</taxon>
    </lineage>
</organism>
<dbReference type="EC" id="3.2.1.143" evidence="2"/>
<evidence type="ECO:0000259" key="6">
    <source>
        <dbReference type="Pfam" id="PF20811"/>
    </source>
</evidence>
<dbReference type="GO" id="GO:0006282">
    <property type="term" value="P:regulation of DNA repair"/>
    <property type="evidence" value="ECO:0007669"/>
    <property type="project" value="InterPro"/>
</dbReference>
<dbReference type="GO" id="GO:0005634">
    <property type="term" value="C:nucleus"/>
    <property type="evidence" value="ECO:0007669"/>
    <property type="project" value="TreeGrafter"/>
</dbReference>
<dbReference type="PANTHER" id="PTHR12837:SF0">
    <property type="entry name" value="POLY(ADP-RIBOSE) GLYCOHYDROLASE"/>
    <property type="match status" value="1"/>
</dbReference>
<feature type="active site" evidence="4">
    <location>
        <position position="275"/>
    </location>
</feature>
<name>A0A9N7NZ88_STRHE</name>
<reference evidence="7" key="1">
    <citation type="submission" date="2019-12" db="EMBL/GenBank/DDBJ databases">
        <authorList>
            <person name="Scholes J."/>
        </authorList>
    </citation>
    <scope>NUCLEOTIDE SEQUENCE</scope>
</reference>
<feature type="domain" description="PARG helical" evidence="6">
    <location>
        <begin position="83"/>
        <end position="214"/>
    </location>
</feature>
<dbReference type="GO" id="GO:0009225">
    <property type="term" value="P:nucleotide-sugar metabolic process"/>
    <property type="evidence" value="ECO:0007669"/>
    <property type="project" value="TreeGrafter"/>
</dbReference>
<dbReference type="GO" id="GO:0005737">
    <property type="term" value="C:cytoplasm"/>
    <property type="evidence" value="ECO:0007669"/>
    <property type="project" value="TreeGrafter"/>
</dbReference>
<dbReference type="Pfam" id="PF05028">
    <property type="entry name" value="PARG_cat_C"/>
    <property type="match status" value="1"/>
</dbReference>
<proteinExistence type="inferred from homology"/>
<dbReference type="EMBL" id="CACSLK010031421">
    <property type="protein sequence ID" value="CAA0839320.1"/>
    <property type="molecule type" value="Genomic_DNA"/>
</dbReference>
<keyword evidence="3" id="KW-0378">Hydrolase</keyword>
<dbReference type="GO" id="GO:0004649">
    <property type="term" value="F:poly(ADP-ribose) glycohydrolase activity"/>
    <property type="evidence" value="ECO:0007669"/>
    <property type="project" value="UniProtKB-EC"/>
</dbReference>
<feature type="domain" description="PARG catalytic Macro" evidence="5">
    <location>
        <begin position="225"/>
        <end position="310"/>
    </location>
</feature>
<dbReference type="Proteomes" id="UP001153555">
    <property type="component" value="Unassembled WGS sequence"/>
</dbReference>
<evidence type="ECO:0000256" key="4">
    <source>
        <dbReference type="PIRSR" id="PIRSR607724-1"/>
    </source>
</evidence>
<dbReference type="OrthoDB" id="1937899at2759"/>
<evidence type="ECO:0000313" key="8">
    <source>
        <dbReference type="Proteomes" id="UP001153555"/>
    </source>
</evidence>
<evidence type="ECO:0000313" key="7">
    <source>
        <dbReference type="EMBL" id="CAA0839320.1"/>
    </source>
</evidence>
<keyword evidence="8" id="KW-1185">Reference proteome</keyword>
<protein>
    <recommendedName>
        <fullName evidence="2">poly(ADP-ribose) glycohydrolase</fullName>
        <ecNumber evidence="2">3.2.1.143</ecNumber>
    </recommendedName>
</protein>
<evidence type="ECO:0000256" key="2">
    <source>
        <dbReference type="ARBA" id="ARBA00012255"/>
    </source>
</evidence>
<feature type="active site" evidence="4">
    <location>
        <position position="256"/>
    </location>
</feature>
<comment type="caution">
    <text evidence="7">The sequence shown here is derived from an EMBL/GenBank/DDBJ whole genome shotgun (WGS) entry which is preliminary data.</text>
</comment>